<dbReference type="EMBL" id="SAVB01000003">
    <property type="protein sequence ID" value="RWR51941.1"/>
    <property type="molecule type" value="Genomic_DNA"/>
</dbReference>
<evidence type="ECO:0000313" key="2">
    <source>
        <dbReference type="EMBL" id="RWR51941.1"/>
    </source>
</evidence>
<accession>A0A443LRZ5</accession>
<dbReference type="Proteomes" id="UP000286594">
    <property type="component" value="Unassembled WGS sequence"/>
</dbReference>
<name>A0A443LRZ5_9RHOB</name>
<dbReference type="AlphaFoldDB" id="A0A443LRZ5"/>
<dbReference type="RefSeq" id="WP_128147626.1">
    <property type="nucleotide sequence ID" value="NZ_SAVB01000003.1"/>
</dbReference>
<evidence type="ECO:0000313" key="3">
    <source>
        <dbReference type="Proteomes" id="UP000286594"/>
    </source>
</evidence>
<protein>
    <submittedName>
        <fullName evidence="2">Uncharacterized protein</fullName>
    </submittedName>
</protein>
<feature type="region of interest" description="Disordered" evidence="1">
    <location>
        <begin position="42"/>
        <end position="66"/>
    </location>
</feature>
<sequence>MSGYVYAGAPNPRGMFNSPEIEAKADRLHDLFTAGVPVTASGDGLSFTAHGRRVPADAGEDEDHDT</sequence>
<reference evidence="2 3" key="1">
    <citation type="submission" date="2019-01" db="EMBL/GenBank/DDBJ databases">
        <title>Sinorhodobacter populi sp. nov. isolated from the symptomatic bark tissue of Populus euramericana canker.</title>
        <authorList>
            <person name="Xu G."/>
        </authorList>
    </citation>
    <scope>NUCLEOTIDE SEQUENCE [LARGE SCALE GENOMIC DNA]</scope>
    <source>
        <strain evidence="2 3">CCTCC AB2012026</strain>
    </source>
</reference>
<organism evidence="2 3">
    <name type="scientific">Paenirhodobacter ferrireducens</name>
    <dbReference type="NCBI Taxonomy" id="1215032"/>
    <lineage>
        <taxon>Bacteria</taxon>
        <taxon>Pseudomonadati</taxon>
        <taxon>Pseudomonadota</taxon>
        <taxon>Alphaproteobacteria</taxon>
        <taxon>Rhodobacterales</taxon>
        <taxon>Rhodobacter group</taxon>
        <taxon>Paenirhodobacter</taxon>
    </lineage>
</organism>
<keyword evidence="3" id="KW-1185">Reference proteome</keyword>
<proteinExistence type="predicted"/>
<evidence type="ECO:0000256" key="1">
    <source>
        <dbReference type="SAM" id="MobiDB-lite"/>
    </source>
</evidence>
<dbReference type="OrthoDB" id="7871509at2"/>
<gene>
    <name evidence="2" type="ORF">EOW65_03575</name>
</gene>
<comment type="caution">
    <text evidence="2">The sequence shown here is derived from an EMBL/GenBank/DDBJ whole genome shotgun (WGS) entry which is preliminary data.</text>
</comment>